<dbReference type="InterPro" id="IPR052558">
    <property type="entry name" value="Siderophore_Hydrolase_D"/>
</dbReference>
<dbReference type="PANTHER" id="PTHR40841:SF2">
    <property type="entry name" value="SIDEROPHORE-DEGRADING ESTERASE (EUROFUNG)"/>
    <property type="match status" value="1"/>
</dbReference>
<protein>
    <submittedName>
        <fullName evidence="4">Alpha/beta hydrolase-fold protein</fullName>
    </submittedName>
</protein>
<evidence type="ECO:0000313" key="4">
    <source>
        <dbReference type="EMBL" id="UXI68810.1"/>
    </source>
</evidence>
<reference evidence="4" key="1">
    <citation type="submission" date="2022-09" db="EMBL/GenBank/DDBJ databases">
        <title>Tahibacter sp. nov., isolated from a fresh water.</title>
        <authorList>
            <person name="Baek J.H."/>
            <person name="Lee J.K."/>
            <person name="Kim J.M."/>
            <person name="Jeon C.O."/>
        </authorList>
    </citation>
    <scope>NUCLEOTIDE SEQUENCE</scope>
    <source>
        <strain evidence="4">W38</strain>
    </source>
</reference>
<dbReference type="RefSeq" id="WP_261695769.1">
    <property type="nucleotide sequence ID" value="NZ_CP104694.1"/>
</dbReference>
<feature type="chain" id="PRO_5046919236" evidence="3">
    <location>
        <begin position="30"/>
        <end position="306"/>
    </location>
</feature>
<accession>A0ABY6BI90</accession>
<dbReference type="GO" id="GO:0016787">
    <property type="term" value="F:hydrolase activity"/>
    <property type="evidence" value="ECO:0007669"/>
    <property type="project" value="UniProtKB-KW"/>
</dbReference>
<dbReference type="SUPFAM" id="SSF53474">
    <property type="entry name" value="alpha/beta-Hydrolases"/>
    <property type="match status" value="1"/>
</dbReference>
<evidence type="ECO:0000256" key="1">
    <source>
        <dbReference type="ARBA" id="ARBA00005622"/>
    </source>
</evidence>
<dbReference type="Gene3D" id="3.40.50.1820">
    <property type="entry name" value="alpha/beta hydrolase"/>
    <property type="match status" value="1"/>
</dbReference>
<keyword evidence="5" id="KW-1185">Reference proteome</keyword>
<dbReference type="InterPro" id="IPR029058">
    <property type="entry name" value="AB_hydrolase_fold"/>
</dbReference>
<name>A0ABY6BI90_9GAMM</name>
<gene>
    <name evidence="4" type="ORF">N4264_03910</name>
</gene>
<dbReference type="Pfam" id="PF00756">
    <property type="entry name" value="Esterase"/>
    <property type="match status" value="1"/>
</dbReference>
<dbReference type="PANTHER" id="PTHR40841">
    <property type="entry name" value="SIDEROPHORE TRIACETYLFUSARININE C ESTERASE"/>
    <property type="match status" value="1"/>
</dbReference>
<keyword evidence="3" id="KW-0732">Signal</keyword>
<evidence type="ECO:0000256" key="3">
    <source>
        <dbReference type="SAM" id="SignalP"/>
    </source>
</evidence>
<proteinExistence type="inferred from homology"/>
<organism evidence="4 5">
    <name type="scientific">Tahibacter amnicola</name>
    <dbReference type="NCBI Taxonomy" id="2976241"/>
    <lineage>
        <taxon>Bacteria</taxon>
        <taxon>Pseudomonadati</taxon>
        <taxon>Pseudomonadota</taxon>
        <taxon>Gammaproteobacteria</taxon>
        <taxon>Lysobacterales</taxon>
        <taxon>Rhodanobacteraceae</taxon>
        <taxon>Tahibacter</taxon>
    </lineage>
</organism>
<evidence type="ECO:0000256" key="2">
    <source>
        <dbReference type="ARBA" id="ARBA00022801"/>
    </source>
</evidence>
<evidence type="ECO:0000313" key="5">
    <source>
        <dbReference type="Proteomes" id="UP001064632"/>
    </source>
</evidence>
<dbReference type="InterPro" id="IPR000801">
    <property type="entry name" value="Esterase-like"/>
</dbReference>
<feature type="signal peptide" evidence="3">
    <location>
        <begin position="1"/>
        <end position="29"/>
    </location>
</feature>
<comment type="similarity">
    <text evidence="1">Belongs to the esterase D family.</text>
</comment>
<sequence>MRAGPSTATRAFRAFALAAALSQCVPALAGSVSLPRTERWPLQAAPNKHDYVIDVALPRSYAEKGNARRYPVIVTLDAGYAFAITRNVVEHLSDRDNLPEAIVVSVGYPGGIEDYPAYRRTRTRDYTPLHWPDGGYGPPFQKHSGGGPAFRDFLLDTVKPALARRYRVEPDDWTLVGHSYGGLFGAWLLTTRPAAFQRWLIVSPSLWYADRWLFQAEARANAERDDLSARVFLTVGANEDAQMAADLHAFSRQLCAHRWPSFALYSHVFEDENHNTVFPAALTRGLRVLFDEQPHRDSCERTAVRP</sequence>
<dbReference type="Proteomes" id="UP001064632">
    <property type="component" value="Chromosome"/>
</dbReference>
<dbReference type="EMBL" id="CP104694">
    <property type="protein sequence ID" value="UXI68810.1"/>
    <property type="molecule type" value="Genomic_DNA"/>
</dbReference>
<keyword evidence="2 4" id="KW-0378">Hydrolase</keyword>